<evidence type="ECO:0000259" key="3">
    <source>
        <dbReference type="PROSITE" id="PS50195"/>
    </source>
</evidence>
<dbReference type="Proteomes" id="UP000769528">
    <property type="component" value="Unassembled WGS sequence"/>
</dbReference>
<reference evidence="4" key="2">
    <citation type="submission" date="2021-01" db="EMBL/GenBank/DDBJ databases">
        <authorList>
            <person name="Schikora-Tamarit M.A."/>
        </authorList>
    </citation>
    <scope>NUCLEOTIDE SEQUENCE</scope>
    <source>
        <strain evidence="4">CBS6341</strain>
    </source>
</reference>
<dbReference type="OrthoDB" id="2117459at2759"/>
<feature type="compositionally biased region" description="Acidic residues" evidence="2">
    <location>
        <begin position="291"/>
        <end position="307"/>
    </location>
</feature>
<keyword evidence="5" id="KW-1185">Reference proteome</keyword>
<reference evidence="4" key="1">
    <citation type="journal article" date="2021" name="Open Biol.">
        <title>Shared evolutionary footprints suggest mitochondrial oxidative damage underlies multiple complex I losses in fungi.</title>
        <authorList>
            <person name="Schikora-Tamarit M.A."/>
            <person name="Marcet-Houben M."/>
            <person name="Nosek J."/>
            <person name="Gabaldon T."/>
        </authorList>
    </citation>
    <scope>NUCLEOTIDE SEQUENCE</scope>
    <source>
        <strain evidence="4">CBS6341</strain>
    </source>
</reference>
<dbReference type="PANTHER" id="PTHR47185:SF1">
    <property type="entry name" value="PX DOMAIN-CONTAINING PROTEIN YPR097W"/>
    <property type="match status" value="1"/>
</dbReference>
<dbReference type="CDD" id="cd06869">
    <property type="entry name" value="PX_UP2_fungi"/>
    <property type="match status" value="1"/>
</dbReference>
<dbReference type="InterPro" id="IPR024554">
    <property type="entry name" value="LEC1-like_C"/>
</dbReference>
<dbReference type="InterPro" id="IPR024555">
    <property type="entry name" value="PX-associated"/>
</dbReference>
<dbReference type="SUPFAM" id="SSF64268">
    <property type="entry name" value="PX domain"/>
    <property type="match status" value="1"/>
</dbReference>
<dbReference type="GO" id="GO:0035091">
    <property type="term" value="F:phosphatidylinositol binding"/>
    <property type="evidence" value="ECO:0007669"/>
    <property type="project" value="InterPro"/>
</dbReference>
<sequence length="952" mass="111748">MAESVSGPENLALLTPTQQHYLKRALLKLQIEVETGKFNQKESLRRFGYPFSPNDPNLLKKNDKIEIPNGRPDLSEEYPLTKFAFYNFILTMPFLSEDHQNWNEFWVRRVQACYERFMVMDISDSSDRDEVTKRKKMGHKLNSLLLMVYNAGIGTQDELEYYNKAKSEIGDKTTSARIENLLFPTKETLQAHLALGDFVNGISLNVAGVRKVEKLNNRFLSSLNLKKSHETHFEFLIQAKLNLEESEEVYVSRRYSDFKDLHHKLKKKFPGKNIPSLPGKINSEISLTDKDEYDEEWEDDESDYEKEEEVRAQQDEIKKTLASLMQDLHLNDENPGTPELDSPESFADSPKKNKAALFLKSPVKKSSKLDKPIRKSQDAQTKLPREKTRTALRGYLRNLLKDVEISQCDILKEFLFKDKILKLTNDELTDIKIRDKLDLLLLMNEIKFQKETYKKIAVLKKESLPLRAKLLKSDEGIIEIFDEFKAKKHINELSPMLKNFIEWSKIELAATIYQLFLGTDNSYELYSQVRRLHKLTPYSVMYQILRFTNPMLIMKGMIELLMAHPFGGKSLLQTLFYGILSDDIKHQSKTIVELEAKINNESLIARLKYCVFDDKDPEIMESVRDESQQLKIEYLLMLIITPKIDDPDYFIDDETIGLVYESYNEHKKLQEIHDGDAKELIFLDHDRLELYSNLKQLHKLYIKKNDKEVLQQLWSEPELTSVLKECFTMFYQPLVSLFRNSHVEIAFKHYEHFMDDLILAIDDLLNEIYTKDTNYIIDKIMKVISKHEDGFYTFLHDVYRNDKDMIFQKMIDWINGILKFLRNSKKLNDLKTKRIDFNEIIKSTDVDLKELQTEVEILIENTRKHREKYNAKLEKSIEKKDLINDNWKVINNVEIFQAQDFGINENDLIDINDETGGDDEEKEKINTKNHEIKKVFAVFQKQLLAVLESYNP</sequence>
<organism evidence="4 5">
    <name type="scientific">Wickerhamomyces mucosus</name>
    <dbReference type="NCBI Taxonomy" id="1378264"/>
    <lineage>
        <taxon>Eukaryota</taxon>
        <taxon>Fungi</taxon>
        <taxon>Dikarya</taxon>
        <taxon>Ascomycota</taxon>
        <taxon>Saccharomycotina</taxon>
        <taxon>Saccharomycetes</taxon>
        <taxon>Phaffomycetales</taxon>
        <taxon>Wickerhamomycetaceae</taxon>
        <taxon>Wickerhamomyces</taxon>
    </lineage>
</organism>
<comment type="caution">
    <text evidence="4">The sequence shown here is derived from an EMBL/GenBank/DDBJ whole genome shotgun (WGS) entry which is preliminary data.</text>
</comment>
<name>A0A9P8PXL9_9ASCO</name>
<accession>A0A9P8PXL9</accession>
<evidence type="ECO:0000256" key="2">
    <source>
        <dbReference type="SAM" id="MobiDB-lite"/>
    </source>
</evidence>
<dbReference type="InterPro" id="IPR001683">
    <property type="entry name" value="PX_dom"/>
</dbReference>
<dbReference type="InterPro" id="IPR047168">
    <property type="entry name" value="LEC1-like"/>
</dbReference>
<dbReference type="SMART" id="SM00312">
    <property type="entry name" value="PX"/>
    <property type="match status" value="1"/>
</dbReference>
<dbReference type="Gene3D" id="3.30.1520.10">
    <property type="entry name" value="Phox-like domain"/>
    <property type="match status" value="1"/>
</dbReference>
<dbReference type="Pfam" id="PF00787">
    <property type="entry name" value="PX"/>
    <property type="match status" value="1"/>
</dbReference>
<dbReference type="PROSITE" id="PS50195">
    <property type="entry name" value="PX"/>
    <property type="match status" value="1"/>
</dbReference>
<feature type="region of interest" description="Disordered" evidence="2">
    <location>
        <begin position="291"/>
        <end position="312"/>
    </location>
</feature>
<evidence type="ECO:0000313" key="4">
    <source>
        <dbReference type="EMBL" id="KAH3679467.1"/>
    </source>
</evidence>
<dbReference type="Pfam" id="PF12828">
    <property type="entry name" value="PXB"/>
    <property type="match status" value="1"/>
</dbReference>
<feature type="region of interest" description="Disordered" evidence="2">
    <location>
        <begin position="365"/>
        <end position="384"/>
    </location>
</feature>
<dbReference type="EMBL" id="JAEUBF010000309">
    <property type="protein sequence ID" value="KAH3679467.1"/>
    <property type="molecule type" value="Genomic_DNA"/>
</dbReference>
<keyword evidence="1" id="KW-0175">Coiled coil</keyword>
<feature type="coiled-coil region" evidence="1">
    <location>
        <begin position="841"/>
        <end position="886"/>
    </location>
</feature>
<evidence type="ECO:0000256" key="1">
    <source>
        <dbReference type="SAM" id="Coils"/>
    </source>
</evidence>
<feature type="compositionally biased region" description="Basic and acidic residues" evidence="2">
    <location>
        <begin position="367"/>
        <end position="384"/>
    </location>
</feature>
<evidence type="ECO:0000313" key="5">
    <source>
        <dbReference type="Proteomes" id="UP000769528"/>
    </source>
</evidence>
<feature type="region of interest" description="Disordered" evidence="2">
    <location>
        <begin position="329"/>
        <end position="349"/>
    </location>
</feature>
<dbReference type="Pfam" id="PF12825">
    <property type="entry name" value="DUF3818"/>
    <property type="match status" value="1"/>
</dbReference>
<gene>
    <name evidence="4" type="ORF">WICMUC_000957</name>
</gene>
<proteinExistence type="predicted"/>
<feature type="domain" description="PX" evidence="3">
    <location>
        <begin position="213"/>
        <end position="422"/>
    </location>
</feature>
<dbReference type="InterPro" id="IPR036871">
    <property type="entry name" value="PX_dom_sf"/>
</dbReference>
<dbReference type="AlphaFoldDB" id="A0A9P8PXL9"/>
<dbReference type="PANTHER" id="PTHR47185">
    <property type="entry name" value="PX DOMAIN-CONTAINING PROTEIN YPR097W"/>
    <property type="match status" value="1"/>
</dbReference>
<protein>
    <recommendedName>
        <fullName evidence="3">PX domain-containing protein</fullName>
    </recommendedName>
</protein>